<keyword evidence="3" id="KW-1185">Reference proteome</keyword>
<dbReference type="Proteomes" id="UP001175211">
    <property type="component" value="Unassembled WGS sequence"/>
</dbReference>
<sequence length="1527" mass="165422">MKRQDLIWKKKMRCTRTTRTRSDQTCGGQTNLTLPPVQYEVLDADDEDYVEKSDEPEVIELLSDEEVIMEGSSPPAQGDSERDSDADVDEEDQVQGAHKDVVASPEIYDVDDDDEQPLYDDTAFPPTVLDYPSLHETVEIVDPWVRPQLYANDLYKGGDHLPDPESHPNPHKLGDADATSTSITPQREMDEHIMAFELIRDKSPEAASHSRSQSLDASYIQYDPESVDVDSSNTKKFNSRPDEHEGEDMTSDSSADVSNRRPDERHPDNITNDNDVKAHSINLEQLSNDNVEDLSLSAEDMHGQVDESNIRAGSPEPAMSVKQHEELTAVSLVNTEEITFDLYEDLEMEADGLTVEVTEQPVTYPILDRGDGADVQGSQNVPMSPEQNLREGRVYHHSFHVSAYHQNLDHGSNPPHLFIEPLPVPEVLAVAELEAPQHLSPGVACVAGLTHHQPSESELSPAERQDVPTDIAPELKELPEGDRGAEGPAFLPTPPAEEHTSSREDTSPVLNQVHSILDDTSTGDDSEPQEAKHEPSFVTEAVDHDTMDSYDENHKFVGADISAVAPEPAVVHIKAASDIVELNDDHGGQEVVVSAEISNQDIIAADENNHTTVIPPTQSDGITALVGDVLTIDVDDNSVALKPTMDTDESPAKESLVTVTRENCTALVNDGIADAIGNSPGALAHGGLTLPFEEGLTFELLSVVPAGDDSHVCVDKNSVVRVDNSVVPLESTATLIDDGAVVPDEQSPSPVDDSSSAPPDNITTSPADASVPIDKVHTVDADMVVEVSPQSPPHIEVNVKTTTDTSPTPTPPDIASSPPATSGSPAPADPHTPPTQPQIQTGFSPLFTPRTYTKRRPPGLMTTPPSSEGDTSDDVRSPSQHDGKESQRGPEMDPVLDPAREQITLDSQDALVGMKPSDSTSSFRPRRESLTRPSHVVPTIRARAMSVLQPDPYPYSLSTPGVTQYLGKSGSDEVSEDENENDLSNTSSSSNDRELEPDNQGIPDSQDMLEPSVDAHVESEIPTISADVQTFKDSKPPLQSISLPDNPAFTGPLSPIEDLTDIESSPKKVNGVSSITPRQIPQVVIKTEISSAKYQDQNILNPESPTLDRSDVQGSASTKRKRKSTSTKRLSHTLSSKRKGKQKEDPNGSPAPSDTTSPGGLAAKLLTYSRKSSVSRASSSTPSEASVATSQVPPTPTRPTNAHHRPPVHYPPALLHGHSSQPRLRHRHHLPTAGPSRASSTSSLDRPLYYSSPVTRSNCRYRRISLPKVENGPRISFLVPGCSLGDAELMEDEEIIDHGDATTDESRRVVPDIENLDFSPYLIGVLRQLVGVDLLREQEVYYLCAVGEDPRLVQKKKADRFTVNRIGESSNSPRPSSDRSPSSSIRPPVSAASAVSATPSGIVVKKEDDGYESSISLSTVESHAEPAPRPAKRQKTSADTPSSASISRTKPKGPTKRSLKPIAYISAPVVPVPEEEDSDLSGSELPFDHRPKAGLAKGLKRARTDVRADEEEGRRFKKLKGRLSDTH</sequence>
<feature type="compositionally biased region" description="Basic and acidic residues" evidence="1">
    <location>
        <begin position="496"/>
        <end position="506"/>
    </location>
</feature>
<feature type="region of interest" description="Disordered" evidence="1">
    <location>
        <begin position="224"/>
        <end position="276"/>
    </location>
</feature>
<feature type="region of interest" description="Disordered" evidence="1">
    <location>
        <begin position="155"/>
        <end position="185"/>
    </location>
</feature>
<proteinExistence type="predicted"/>
<dbReference type="EMBL" id="JAUEPS010000011">
    <property type="protein sequence ID" value="KAK0460941.1"/>
    <property type="molecule type" value="Genomic_DNA"/>
</dbReference>
<feature type="region of interest" description="Disordered" evidence="1">
    <location>
        <begin position="477"/>
        <end position="509"/>
    </location>
</feature>
<evidence type="ECO:0000313" key="2">
    <source>
        <dbReference type="EMBL" id="KAK0460941.1"/>
    </source>
</evidence>
<feature type="compositionally biased region" description="Basic and acidic residues" evidence="1">
    <location>
        <begin position="258"/>
        <end position="276"/>
    </location>
</feature>
<reference evidence="2" key="1">
    <citation type="submission" date="2023-06" db="EMBL/GenBank/DDBJ databases">
        <authorList>
            <consortium name="Lawrence Berkeley National Laboratory"/>
            <person name="Ahrendt S."/>
            <person name="Sahu N."/>
            <person name="Indic B."/>
            <person name="Wong-Bajracharya J."/>
            <person name="Merenyi Z."/>
            <person name="Ke H.-M."/>
            <person name="Monk M."/>
            <person name="Kocsube S."/>
            <person name="Drula E."/>
            <person name="Lipzen A."/>
            <person name="Balint B."/>
            <person name="Henrissat B."/>
            <person name="Andreopoulos B."/>
            <person name="Martin F.M."/>
            <person name="Harder C.B."/>
            <person name="Rigling D."/>
            <person name="Ford K.L."/>
            <person name="Foster G.D."/>
            <person name="Pangilinan J."/>
            <person name="Papanicolaou A."/>
            <person name="Barry K."/>
            <person name="LaButti K."/>
            <person name="Viragh M."/>
            <person name="Koriabine M."/>
            <person name="Yan M."/>
            <person name="Riley R."/>
            <person name="Champramary S."/>
            <person name="Plett K.L."/>
            <person name="Tsai I.J."/>
            <person name="Slot J."/>
            <person name="Sipos G."/>
            <person name="Plett J."/>
            <person name="Nagy L.G."/>
            <person name="Grigoriev I.V."/>
        </authorList>
    </citation>
    <scope>NUCLEOTIDE SEQUENCE</scope>
    <source>
        <strain evidence="2">CCBAS 213</strain>
    </source>
</reference>
<feature type="compositionally biased region" description="Acidic residues" evidence="1">
    <location>
        <begin position="108"/>
        <end position="118"/>
    </location>
</feature>
<feature type="region of interest" description="Disordered" evidence="1">
    <location>
        <begin position="737"/>
        <end position="773"/>
    </location>
</feature>
<feature type="compositionally biased region" description="Polar residues" evidence="1">
    <location>
        <begin position="1437"/>
        <end position="1448"/>
    </location>
</feature>
<feature type="compositionally biased region" description="Basic residues" evidence="1">
    <location>
        <begin position="1449"/>
        <end position="1459"/>
    </location>
</feature>
<accession>A0AA39N8E9</accession>
<protein>
    <submittedName>
        <fullName evidence="2">Uncharacterized protein</fullName>
    </submittedName>
</protein>
<evidence type="ECO:0000313" key="3">
    <source>
        <dbReference type="Proteomes" id="UP001175211"/>
    </source>
</evidence>
<gene>
    <name evidence="2" type="ORF">EV420DRAFT_167278</name>
</gene>
<comment type="caution">
    <text evidence="2">The sequence shown here is derived from an EMBL/GenBank/DDBJ whole genome shotgun (WGS) entry which is preliminary data.</text>
</comment>
<name>A0AA39N8E9_ARMTA</name>
<feature type="compositionally biased region" description="Low complexity" evidence="1">
    <location>
        <begin position="1169"/>
        <end position="1190"/>
    </location>
</feature>
<feature type="region of interest" description="Disordered" evidence="1">
    <location>
        <begin position="517"/>
        <end position="536"/>
    </location>
</feature>
<feature type="compositionally biased region" description="Low complexity" evidence="1">
    <location>
        <begin position="741"/>
        <end position="760"/>
    </location>
</feature>
<feature type="compositionally biased region" description="Basic and acidic residues" evidence="1">
    <location>
        <begin position="156"/>
        <end position="175"/>
    </location>
</feature>
<feature type="compositionally biased region" description="Low complexity" evidence="1">
    <location>
        <begin position="801"/>
        <end position="826"/>
    </location>
</feature>
<feature type="compositionally biased region" description="Basic residues" evidence="1">
    <location>
        <begin position="1118"/>
        <end position="1141"/>
    </location>
</feature>
<evidence type="ECO:0000256" key="1">
    <source>
        <dbReference type="SAM" id="MobiDB-lite"/>
    </source>
</evidence>
<feature type="compositionally biased region" description="Pro residues" evidence="1">
    <location>
        <begin position="827"/>
        <end position="836"/>
    </location>
</feature>
<feature type="compositionally biased region" description="Basic and acidic residues" evidence="1">
    <location>
        <begin position="873"/>
        <end position="891"/>
    </location>
</feature>
<dbReference type="GeneID" id="85362640"/>
<feature type="region of interest" description="Disordered" evidence="1">
    <location>
        <begin position="64"/>
        <end position="123"/>
    </location>
</feature>
<feature type="region of interest" description="Disordered" evidence="1">
    <location>
        <begin position="1364"/>
        <end position="1527"/>
    </location>
</feature>
<feature type="compositionally biased region" description="Low complexity" evidence="1">
    <location>
        <begin position="1369"/>
        <end position="1400"/>
    </location>
</feature>
<feature type="compositionally biased region" description="Polar residues" evidence="1">
    <location>
        <begin position="1088"/>
        <end position="1104"/>
    </location>
</feature>
<organism evidence="2 3">
    <name type="scientific">Armillaria tabescens</name>
    <name type="common">Ringless honey mushroom</name>
    <name type="synonym">Agaricus tabescens</name>
    <dbReference type="NCBI Taxonomy" id="1929756"/>
    <lineage>
        <taxon>Eukaryota</taxon>
        <taxon>Fungi</taxon>
        <taxon>Dikarya</taxon>
        <taxon>Basidiomycota</taxon>
        <taxon>Agaricomycotina</taxon>
        <taxon>Agaricomycetes</taxon>
        <taxon>Agaricomycetidae</taxon>
        <taxon>Agaricales</taxon>
        <taxon>Marasmiineae</taxon>
        <taxon>Physalacriaceae</taxon>
        <taxon>Desarmillaria</taxon>
    </lineage>
</organism>
<dbReference type="RefSeq" id="XP_060332838.1">
    <property type="nucleotide sequence ID" value="XM_060479092.1"/>
</dbReference>
<feature type="region of interest" description="Disordered" evidence="1">
    <location>
        <begin position="786"/>
        <end position="1249"/>
    </location>
</feature>